<evidence type="ECO:0000313" key="1">
    <source>
        <dbReference type="EMBL" id="KKM63556.1"/>
    </source>
</evidence>
<dbReference type="EMBL" id="LAZR01011075">
    <property type="protein sequence ID" value="KKM63556.1"/>
    <property type="molecule type" value="Genomic_DNA"/>
</dbReference>
<proteinExistence type="predicted"/>
<dbReference type="AlphaFoldDB" id="A0A0F9JMB5"/>
<organism evidence="1">
    <name type="scientific">marine sediment metagenome</name>
    <dbReference type="NCBI Taxonomy" id="412755"/>
    <lineage>
        <taxon>unclassified sequences</taxon>
        <taxon>metagenomes</taxon>
        <taxon>ecological metagenomes</taxon>
    </lineage>
</organism>
<protein>
    <recommendedName>
        <fullName evidence="2">Antitermination protein Q</fullName>
    </recommendedName>
</protein>
<sequence>MRLQDTAPKLLSSQELDDAIEAWAEWSRSPTIGAIGSVVSHMREAPAADSDIMSDEIAVTDRAVGRTMMEAWENKRLIRHHFLGRQTIIMLSLFWNVSENGLIRLLAEVKGRIGWHIFEIENERLTIARNRIK</sequence>
<gene>
    <name evidence="1" type="ORF">LCGC14_1510340</name>
</gene>
<reference evidence="1" key="1">
    <citation type="journal article" date="2015" name="Nature">
        <title>Complex archaea that bridge the gap between prokaryotes and eukaryotes.</title>
        <authorList>
            <person name="Spang A."/>
            <person name="Saw J.H."/>
            <person name="Jorgensen S.L."/>
            <person name="Zaremba-Niedzwiedzka K."/>
            <person name="Martijn J."/>
            <person name="Lind A.E."/>
            <person name="van Eijk R."/>
            <person name="Schleper C."/>
            <person name="Guy L."/>
            <person name="Ettema T.J."/>
        </authorList>
    </citation>
    <scope>NUCLEOTIDE SEQUENCE</scope>
</reference>
<comment type="caution">
    <text evidence="1">The sequence shown here is derived from an EMBL/GenBank/DDBJ whole genome shotgun (WGS) entry which is preliminary data.</text>
</comment>
<accession>A0A0F9JMB5</accession>
<evidence type="ECO:0008006" key="2">
    <source>
        <dbReference type="Google" id="ProtNLM"/>
    </source>
</evidence>
<name>A0A0F9JMB5_9ZZZZ</name>